<keyword evidence="4 8" id="KW-0812">Transmembrane</keyword>
<evidence type="ECO:0000256" key="1">
    <source>
        <dbReference type="ARBA" id="ARBA00004651"/>
    </source>
</evidence>
<keyword evidence="5" id="KW-0029">Amino-acid transport</keyword>
<evidence type="ECO:0000256" key="5">
    <source>
        <dbReference type="ARBA" id="ARBA00022970"/>
    </source>
</evidence>
<dbReference type="Gene3D" id="1.10.3720.10">
    <property type="entry name" value="MetI-like"/>
    <property type="match status" value="1"/>
</dbReference>
<evidence type="ECO:0000256" key="7">
    <source>
        <dbReference type="ARBA" id="ARBA00023136"/>
    </source>
</evidence>
<evidence type="ECO:0000256" key="2">
    <source>
        <dbReference type="ARBA" id="ARBA00022448"/>
    </source>
</evidence>
<evidence type="ECO:0000256" key="9">
    <source>
        <dbReference type="SAM" id="MobiDB-lite"/>
    </source>
</evidence>
<comment type="caution">
    <text evidence="11">The sequence shown here is derived from an EMBL/GenBank/DDBJ whole genome shotgun (WGS) entry which is preliminary data.</text>
</comment>
<evidence type="ECO:0000259" key="10">
    <source>
        <dbReference type="PROSITE" id="PS50928"/>
    </source>
</evidence>
<dbReference type="CDD" id="cd06261">
    <property type="entry name" value="TM_PBP2"/>
    <property type="match status" value="1"/>
</dbReference>
<dbReference type="InterPro" id="IPR035906">
    <property type="entry name" value="MetI-like_sf"/>
</dbReference>
<comment type="similarity">
    <text evidence="8">Belongs to the binding-protein-dependent transport system permease family.</text>
</comment>
<keyword evidence="3" id="KW-1003">Cell membrane</keyword>
<feature type="transmembrane region" description="Helical" evidence="8">
    <location>
        <begin position="127"/>
        <end position="147"/>
    </location>
</feature>
<feature type="domain" description="ABC transmembrane type-1" evidence="10">
    <location>
        <begin position="82"/>
        <end position="300"/>
    </location>
</feature>
<keyword evidence="12" id="KW-1185">Reference proteome</keyword>
<proteinExistence type="inferred from homology"/>
<dbReference type="Proteomes" id="UP001501676">
    <property type="component" value="Unassembled WGS sequence"/>
</dbReference>
<dbReference type="PROSITE" id="PS50928">
    <property type="entry name" value="ABC_TM1"/>
    <property type="match status" value="1"/>
</dbReference>
<keyword evidence="7 8" id="KW-0472">Membrane</keyword>
<feature type="transmembrane region" description="Helical" evidence="8">
    <location>
        <begin position="41"/>
        <end position="64"/>
    </location>
</feature>
<feature type="compositionally biased region" description="Low complexity" evidence="9">
    <location>
        <begin position="10"/>
        <end position="22"/>
    </location>
</feature>
<accession>A0ABP6T1T3</accession>
<protein>
    <submittedName>
        <fullName evidence="11">Amino acid ABC transporter permease</fullName>
    </submittedName>
</protein>
<evidence type="ECO:0000313" key="12">
    <source>
        <dbReference type="Proteomes" id="UP001501676"/>
    </source>
</evidence>
<feature type="transmembrane region" description="Helical" evidence="8">
    <location>
        <begin position="84"/>
        <end position="106"/>
    </location>
</feature>
<evidence type="ECO:0000313" key="11">
    <source>
        <dbReference type="EMBL" id="GAA3389810.1"/>
    </source>
</evidence>
<sequence>MTSPKESSSADDTSAGATTASAERVRPEPIKAVPVRHPGRWVAVAVIVVLAAMFVNMLLTNPAFNWSFMFDHMFRDPILEGAWTSIKMTVLAMIVGVGLGIVAAVMRLSANPVLSTVAWLYTWFFRAIPRFVLLILCGNLGILYAQFEIGLPFDRQIGDLLGIDLNGRIFGVDANDFLTAFVAGLIGLALSEGAYMAEIVRAGIQSVDPGQAEAAQALGMSRGRAMRRIVLPQAMRVIVPPTGNETIAMLKDTSLLAAIPLAELFFQLRAVGTRTFQVFPMLVSACLWYLALSSVLMIGQYFLERYFGRGFGTATRTRVRTMGINASQSKGSAAAG</sequence>
<feature type="transmembrane region" description="Helical" evidence="8">
    <location>
        <begin position="278"/>
        <end position="303"/>
    </location>
</feature>
<comment type="subcellular location">
    <subcellularLocation>
        <location evidence="1 8">Cell membrane</location>
        <topology evidence="1 8">Multi-pass membrane protein</topology>
    </subcellularLocation>
</comment>
<dbReference type="InterPro" id="IPR043429">
    <property type="entry name" value="ArtM/GltK/GlnP/TcyL/YhdX-like"/>
</dbReference>
<organism evidence="11 12">
    <name type="scientific">Cryptosporangium minutisporangium</name>
    <dbReference type="NCBI Taxonomy" id="113569"/>
    <lineage>
        <taxon>Bacteria</taxon>
        <taxon>Bacillati</taxon>
        <taxon>Actinomycetota</taxon>
        <taxon>Actinomycetes</taxon>
        <taxon>Cryptosporangiales</taxon>
        <taxon>Cryptosporangiaceae</taxon>
        <taxon>Cryptosporangium</taxon>
    </lineage>
</organism>
<evidence type="ECO:0000256" key="3">
    <source>
        <dbReference type="ARBA" id="ARBA00022475"/>
    </source>
</evidence>
<dbReference type="SUPFAM" id="SSF161098">
    <property type="entry name" value="MetI-like"/>
    <property type="match status" value="1"/>
</dbReference>
<keyword evidence="2 8" id="KW-0813">Transport</keyword>
<dbReference type="PANTHER" id="PTHR30614:SF0">
    <property type="entry name" value="L-CYSTINE TRANSPORT SYSTEM PERMEASE PROTEIN TCYL"/>
    <property type="match status" value="1"/>
</dbReference>
<dbReference type="NCBIfam" id="TIGR01726">
    <property type="entry name" value="HEQRo_perm_3TM"/>
    <property type="match status" value="1"/>
</dbReference>
<dbReference type="EMBL" id="BAAAYN010000026">
    <property type="protein sequence ID" value="GAA3389810.1"/>
    <property type="molecule type" value="Genomic_DNA"/>
</dbReference>
<keyword evidence="6 8" id="KW-1133">Transmembrane helix</keyword>
<gene>
    <name evidence="11" type="ORF">GCM10020369_41360</name>
</gene>
<dbReference type="Pfam" id="PF00528">
    <property type="entry name" value="BPD_transp_1"/>
    <property type="match status" value="1"/>
</dbReference>
<dbReference type="RefSeq" id="WP_376981129.1">
    <property type="nucleotide sequence ID" value="NZ_BAAAYN010000026.1"/>
</dbReference>
<feature type="region of interest" description="Disordered" evidence="9">
    <location>
        <begin position="1"/>
        <end position="23"/>
    </location>
</feature>
<reference evidence="12" key="1">
    <citation type="journal article" date="2019" name="Int. J. Syst. Evol. Microbiol.">
        <title>The Global Catalogue of Microorganisms (GCM) 10K type strain sequencing project: providing services to taxonomists for standard genome sequencing and annotation.</title>
        <authorList>
            <consortium name="The Broad Institute Genomics Platform"/>
            <consortium name="The Broad Institute Genome Sequencing Center for Infectious Disease"/>
            <person name="Wu L."/>
            <person name="Ma J."/>
        </authorList>
    </citation>
    <scope>NUCLEOTIDE SEQUENCE [LARGE SCALE GENOMIC DNA]</scope>
    <source>
        <strain evidence="12">JCM 9458</strain>
    </source>
</reference>
<evidence type="ECO:0000256" key="6">
    <source>
        <dbReference type="ARBA" id="ARBA00022989"/>
    </source>
</evidence>
<evidence type="ECO:0000256" key="4">
    <source>
        <dbReference type="ARBA" id="ARBA00022692"/>
    </source>
</evidence>
<name>A0ABP6T1T3_9ACTN</name>
<dbReference type="PANTHER" id="PTHR30614">
    <property type="entry name" value="MEMBRANE COMPONENT OF AMINO ACID ABC TRANSPORTER"/>
    <property type="match status" value="1"/>
</dbReference>
<feature type="transmembrane region" description="Helical" evidence="8">
    <location>
        <begin position="177"/>
        <end position="197"/>
    </location>
</feature>
<dbReference type="InterPro" id="IPR010065">
    <property type="entry name" value="AA_ABC_transptr_permease_3TM"/>
</dbReference>
<evidence type="ECO:0000256" key="8">
    <source>
        <dbReference type="RuleBase" id="RU363032"/>
    </source>
</evidence>
<dbReference type="InterPro" id="IPR000515">
    <property type="entry name" value="MetI-like"/>
</dbReference>